<protein>
    <recommendedName>
        <fullName evidence="4">Lipoprotein</fullName>
    </recommendedName>
</protein>
<organism evidence="2 3">
    <name type="scientific">Chondromyces crocatus</name>
    <dbReference type="NCBI Taxonomy" id="52"/>
    <lineage>
        <taxon>Bacteria</taxon>
        <taxon>Pseudomonadati</taxon>
        <taxon>Myxococcota</taxon>
        <taxon>Polyangia</taxon>
        <taxon>Polyangiales</taxon>
        <taxon>Polyangiaceae</taxon>
        <taxon>Chondromyces</taxon>
    </lineage>
</organism>
<sequence>MHSPRRRNPLFLASLALAALPISLLAAAGCGSSVNPGDGDGEGGGAGGPGEEIPPECRVEAEPGLTYGVTFNFENGGDSPVYLWEDCNLRYEISACADGYSEPLAVHASCSLECTNAPSQGCIACAPCLQSAEVVQPQETVPVGWSGKHFRFGTSSAGCSCHDTFTAPAARYRLRIPVFASAEDAEANVSPRWVSVDFELGTRNVVVPVPLAP</sequence>
<dbReference type="KEGG" id="ccro:CMC5_069480"/>
<proteinExistence type="predicted"/>
<keyword evidence="1" id="KW-0732">Signal</keyword>
<dbReference type="STRING" id="52.CMC5_069480"/>
<evidence type="ECO:0000313" key="3">
    <source>
        <dbReference type="Proteomes" id="UP000067626"/>
    </source>
</evidence>
<dbReference type="EMBL" id="CP012159">
    <property type="protein sequence ID" value="AKT42721.1"/>
    <property type="molecule type" value="Genomic_DNA"/>
</dbReference>
<feature type="chain" id="PRO_5005459758" description="Lipoprotein" evidence="1">
    <location>
        <begin position="29"/>
        <end position="213"/>
    </location>
</feature>
<dbReference type="AlphaFoldDB" id="A0A0K1EPE6"/>
<evidence type="ECO:0000313" key="2">
    <source>
        <dbReference type="EMBL" id="AKT42721.1"/>
    </source>
</evidence>
<evidence type="ECO:0008006" key="4">
    <source>
        <dbReference type="Google" id="ProtNLM"/>
    </source>
</evidence>
<name>A0A0K1EPE6_CHOCO</name>
<dbReference type="Proteomes" id="UP000067626">
    <property type="component" value="Chromosome"/>
</dbReference>
<dbReference type="PROSITE" id="PS51257">
    <property type="entry name" value="PROKAR_LIPOPROTEIN"/>
    <property type="match status" value="1"/>
</dbReference>
<evidence type="ECO:0000256" key="1">
    <source>
        <dbReference type="SAM" id="SignalP"/>
    </source>
</evidence>
<accession>A0A0K1EPE6</accession>
<reference evidence="2 3" key="1">
    <citation type="submission" date="2015-07" db="EMBL/GenBank/DDBJ databases">
        <title>Genome analysis of myxobacterium Chondromyces crocatus Cm c5 reveals a high potential for natural compound synthesis and the genetic basis for the loss of fruiting body formation.</title>
        <authorList>
            <person name="Zaburannyi N."/>
            <person name="Bunk B."/>
            <person name="Maier J."/>
            <person name="Overmann J."/>
            <person name="Mueller R."/>
        </authorList>
    </citation>
    <scope>NUCLEOTIDE SEQUENCE [LARGE SCALE GENOMIC DNA]</scope>
    <source>
        <strain evidence="2 3">Cm c5</strain>
    </source>
</reference>
<keyword evidence="3" id="KW-1185">Reference proteome</keyword>
<feature type="signal peptide" evidence="1">
    <location>
        <begin position="1"/>
        <end position="28"/>
    </location>
</feature>
<dbReference type="RefSeq" id="WP_050434305.1">
    <property type="nucleotide sequence ID" value="NZ_CP012159.1"/>
</dbReference>
<dbReference type="OrthoDB" id="5532431at2"/>
<gene>
    <name evidence="2" type="ORF">CMC5_069480</name>
</gene>